<dbReference type="InterPro" id="IPR005158">
    <property type="entry name" value="BTAD"/>
</dbReference>
<dbReference type="EC" id="2.7.11.1" evidence="2"/>
<organism evidence="2 3">
    <name type="scientific">Armatimonas rosea</name>
    <dbReference type="NCBI Taxonomy" id="685828"/>
    <lineage>
        <taxon>Bacteria</taxon>
        <taxon>Bacillati</taxon>
        <taxon>Armatimonadota</taxon>
        <taxon>Armatimonadia</taxon>
        <taxon>Armatimonadales</taxon>
        <taxon>Armatimonadaceae</taxon>
        <taxon>Armatimonas</taxon>
    </lineage>
</organism>
<evidence type="ECO:0000313" key="3">
    <source>
        <dbReference type="Proteomes" id="UP000520814"/>
    </source>
</evidence>
<dbReference type="PANTHER" id="PTHR47691:SF3">
    <property type="entry name" value="HTH-TYPE TRANSCRIPTIONAL REGULATOR RV0890C-RELATED"/>
    <property type="match status" value="1"/>
</dbReference>
<accession>A0A7W9SY38</accession>
<dbReference type="InterPro" id="IPR036388">
    <property type="entry name" value="WH-like_DNA-bd_sf"/>
</dbReference>
<keyword evidence="2" id="KW-0418">Kinase</keyword>
<dbReference type="Pfam" id="PF03704">
    <property type="entry name" value="BTAD"/>
    <property type="match status" value="1"/>
</dbReference>
<dbReference type="InterPro" id="IPR002182">
    <property type="entry name" value="NB-ARC"/>
</dbReference>
<dbReference type="InterPro" id="IPR011990">
    <property type="entry name" value="TPR-like_helical_dom_sf"/>
</dbReference>
<dbReference type="PANTHER" id="PTHR47691">
    <property type="entry name" value="REGULATOR-RELATED"/>
    <property type="match status" value="1"/>
</dbReference>
<dbReference type="Gene3D" id="1.25.40.10">
    <property type="entry name" value="Tetratricopeptide repeat domain"/>
    <property type="match status" value="2"/>
</dbReference>
<proteinExistence type="predicted"/>
<evidence type="ECO:0000313" key="2">
    <source>
        <dbReference type="EMBL" id="MBB6054043.1"/>
    </source>
</evidence>
<keyword evidence="2" id="KW-0723">Serine/threonine-protein kinase</keyword>
<dbReference type="AlphaFoldDB" id="A0A7W9SY38"/>
<gene>
    <name evidence="2" type="ORF">HNQ39_005890</name>
</gene>
<dbReference type="InterPro" id="IPR019734">
    <property type="entry name" value="TPR_rpt"/>
</dbReference>
<evidence type="ECO:0000259" key="1">
    <source>
        <dbReference type="SMART" id="SM01043"/>
    </source>
</evidence>
<dbReference type="PRINTS" id="PR00364">
    <property type="entry name" value="DISEASERSIST"/>
</dbReference>
<dbReference type="Pfam" id="PF00931">
    <property type="entry name" value="NB-ARC"/>
    <property type="match status" value="1"/>
</dbReference>
<protein>
    <submittedName>
        <fullName evidence="2">Non-specific serine/threonine protein kinase</fullName>
        <ecNumber evidence="2">2.7.11.1</ecNumber>
    </submittedName>
</protein>
<dbReference type="SUPFAM" id="SSF48452">
    <property type="entry name" value="TPR-like"/>
    <property type="match status" value="2"/>
</dbReference>
<dbReference type="SMART" id="SM00028">
    <property type="entry name" value="TPR"/>
    <property type="match status" value="4"/>
</dbReference>
<name>A0A7W9SY38_ARMRO</name>
<keyword evidence="2" id="KW-0808">Transferase</keyword>
<dbReference type="Proteomes" id="UP000520814">
    <property type="component" value="Unassembled WGS sequence"/>
</dbReference>
<feature type="domain" description="Bacterial transcriptional activator" evidence="1">
    <location>
        <begin position="96"/>
        <end position="226"/>
    </location>
</feature>
<dbReference type="SUPFAM" id="SSF52540">
    <property type="entry name" value="P-loop containing nucleoside triphosphate hydrolases"/>
    <property type="match status" value="1"/>
</dbReference>
<sequence>MVHLRLLGTFRAQTQEGLPLRFSRRKSEALVAFLALHPGPHSREKLAGLFGGEGTDDDTRRALRVVLTDVRKALGETSLQGDRDTLELSPELRVQLDTTALERHLRLGELEAALALCQGELLEGIYDDWVLPLREHYRRQVCEALESHVGRRRSAGDYAGAITSAQRLLALDPAHEPAHQHLMVCYAASGDRQSALAQYEACRAALEKRLGTAPSKETQALWQEVQRHAEGTTAAALTNLPRPLTSFIGREEALEEIETLLTQARLVTLTGMGGHGKTRLAIQAAEEGSHAFPDGVWWVELASLTEEGQLEQAIAHVLGVKERGGKPLRLQVAQALSEKRLLLLLDNAEHLLAACADTVEYLLAHCQGLTVLTTSRVRLGVPGETAWAVPPLTVPIRTELKYLKKNESVQFFIERGRIGGLQLSDENAATIATLCQRLEGIPLALELAAAQLRTQSLEQLASRIQTTLEALVSDDPTQTPRQRTLHALVAWSYALLNPVEQALFRRLAVFAGSGGLEAVAVIASGYDTPHETLLPQTTASVWALPVTGLLVTQQLLESLSEKSLLRRFRSEQGVRYGMLETLREFALGVLQDENECVPLRKRHAQYFSEQLAHASVDLYTAQESGLFALLEQELPNVREALAHQLETPDWLCSAPMLSTLRRFWQVRGYFTEARSWLTRLLEHPAALSLSEERGELLHGLGVLLALSGELETAREWLEQAQAVYEACSVPEKRAIVLNNLGNIAMDQHDLATARPLFEQARLLAEESGSVRVQSMTLNNLGTFLKSSGNWAEARVVLGESLRLYESQGNRRGMGIVLSNLGAIALDLQDNVEAQQNFTSALLIHCEVQDRRGAMISVINLATLTRRQQDWEVTALLLGTIQTTLEQLAIQLGPEAQAAYQGLLNDTRQALGESRLDVILAQGRALSMEAAMEQIPSALQSQTAL</sequence>
<keyword evidence="3" id="KW-1185">Reference proteome</keyword>
<dbReference type="GO" id="GO:0004674">
    <property type="term" value="F:protein serine/threonine kinase activity"/>
    <property type="evidence" value="ECO:0007669"/>
    <property type="project" value="UniProtKB-KW"/>
</dbReference>
<dbReference type="RefSeq" id="WP_184204124.1">
    <property type="nucleotide sequence ID" value="NZ_JACHGW010000012.1"/>
</dbReference>
<dbReference type="EMBL" id="JACHGW010000012">
    <property type="protein sequence ID" value="MBB6054043.1"/>
    <property type="molecule type" value="Genomic_DNA"/>
</dbReference>
<dbReference type="InterPro" id="IPR027417">
    <property type="entry name" value="P-loop_NTPase"/>
</dbReference>
<dbReference type="GO" id="GO:0043531">
    <property type="term" value="F:ADP binding"/>
    <property type="evidence" value="ECO:0007669"/>
    <property type="project" value="InterPro"/>
</dbReference>
<dbReference type="Pfam" id="PF13424">
    <property type="entry name" value="TPR_12"/>
    <property type="match status" value="1"/>
</dbReference>
<comment type="caution">
    <text evidence="2">The sequence shown here is derived from an EMBL/GenBank/DDBJ whole genome shotgun (WGS) entry which is preliminary data.</text>
</comment>
<dbReference type="Gene3D" id="1.10.10.10">
    <property type="entry name" value="Winged helix-like DNA-binding domain superfamily/Winged helix DNA-binding domain"/>
    <property type="match status" value="1"/>
</dbReference>
<dbReference type="SMART" id="SM01043">
    <property type="entry name" value="BTAD"/>
    <property type="match status" value="1"/>
</dbReference>
<dbReference type="Gene3D" id="3.40.50.300">
    <property type="entry name" value="P-loop containing nucleotide triphosphate hydrolases"/>
    <property type="match status" value="1"/>
</dbReference>
<reference evidence="2 3" key="1">
    <citation type="submission" date="2020-08" db="EMBL/GenBank/DDBJ databases">
        <title>Genomic Encyclopedia of Type Strains, Phase IV (KMG-IV): sequencing the most valuable type-strain genomes for metagenomic binning, comparative biology and taxonomic classification.</title>
        <authorList>
            <person name="Goeker M."/>
        </authorList>
    </citation>
    <scope>NUCLEOTIDE SEQUENCE [LARGE SCALE GENOMIC DNA]</scope>
    <source>
        <strain evidence="2 3">DSM 23562</strain>
    </source>
</reference>